<dbReference type="RefSeq" id="WP_135945174.1">
    <property type="nucleotide sequence ID" value="NZ_BMEI01000003.1"/>
</dbReference>
<sequence length="94" mass="10037">MSEMKARIEQTLTRAFAPRHLDVSDDSALHAGHAGNPDGAGETHFTVTIVADAFENLTRIQRHRAVNKALTEEIADGVHALAIKASAPDEPASP</sequence>
<proteinExistence type="inferred from homology"/>
<comment type="caution">
    <text evidence="2">The sequence shown here is derived from an EMBL/GenBank/DDBJ whole genome shotgun (WGS) entry which is preliminary data.</text>
</comment>
<evidence type="ECO:0000313" key="3">
    <source>
        <dbReference type="Proteomes" id="UP000305451"/>
    </source>
</evidence>
<dbReference type="InterPro" id="IPR002634">
    <property type="entry name" value="BolA"/>
</dbReference>
<gene>
    <name evidence="2" type="ORF">E5162_10250</name>
</gene>
<dbReference type="Gene3D" id="3.30.300.90">
    <property type="entry name" value="BolA-like"/>
    <property type="match status" value="1"/>
</dbReference>
<evidence type="ECO:0000313" key="2">
    <source>
        <dbReference type="EMBL" id="TGY92041.1"/>
    </source>
</evidence>
<dbReference type="PANTHER" id="PTHR46230:SF7">
    <property type="entry name" value="BOLA-LIKE PROTEIN 1"/>
    <property type="match status" value="1"/>
</dbReference>
<protein>
    <submittedName>
        <fullName evidence="2">BolA family transcriptional regulator</fullName>
    </submittedName>
</protein>
<dbReference type="AlphaFoldDB" id="A0A4S2H8Z0"/>
<dbReference type="SUPFAM" id="SSF82657">
    <property type="entry name" value="BolA-like"/>
    <property type="match status" value="1"/>
</dbReference>
<evidence type="ECO:0000256" key="1">
    <source>
        <dbReference type="RuleBase" id="RU003860"/>
    </source>
</evidence>
<dbReference type="InterPro" id="IPR036065">
    <property type="entry name" value="BolA-like_sf"/>
</dbReference>
<dbReference type="PANTHER" id="PTHR46230">
    <property type="match status" value="1"/>
</dbReference>
<accession>A0A4S2H8Z0</accession>
<name>A0A4S2H8Z0_9PROT</name>
<keyword evidence="3" id="KW-1185">Reference proteome</keyword>
<comment type="similarity">
    <text evidence="1">Belongs to the BolA/IbaG family.</text>
</comment>
<organism evidence="2 3">
    <name type="scientific">Marinicauda pacifica</name>
    <dbReference type="NCBI Taxonomy" id="1133559"/>
    <lineage>
        <taxon>Bacteria</taxon>
        <taxon>Pseudomonadati</taxon>
        <taxon>Pseudomonadota</taxon>
        <taxon>Alphaproteobacteria</taxon>
        <taxon>Maricaulales</taxon>
        <taxon>Maricaulaceae</taxon>
        <taxon>Marinicauda</taxon>
    </lineage>
</organism>
<dbReference type="Pfam" id="PF01722">
    <property type="entry name" value="BolA"/>
    <property type="match status" value="1"/>
</dbReference>
<dbReference type="OrthoDB" id="9811118at2"/>
<dbReference type="PIRSF" id="PIRSF003113">
    <property type="entry name" value="BolA"/>
    <property type="match status" value="1"/>
</dbReference>
<dbReference type="EMBL" id="SRXV01000003">
    <property type="protein sequence ID" value="TGY92041.1"/>
    <property type="molecule type" value="Genomic_DNA"/>
</dbReference>
<dbReference type="GO" id="GO:0016226">
    <property type="term" value="P:iron-sulfur cluster assembly"/>
    <property type="evidence" value="ECO:0007669"/>
    <property type="project" value="TreeGrafter"/>
</dbReference>
<dbReference type="Proteomes" id="UP000305451">
    <property type="component" value="Unassembled WGS sequence"/>
</dbReference>
<reference evidence="2 3" key="1">
    <citation type="journal article" date="2013" name="Int. J. Syst. Evol. Microbiol.">
        <title>Marinicauda pacifica gen. nov., sp. nov., a prosthecate alphaproteobacterium of the family Hyphomonadaceae isolated from deep seawater.</title>
        <authorList>
            <person name="Zhang X.Y."/>
            <person name="Li G.W."/>
            <person name="Wang C.S."/>
            <person name="Zhang Y.J."/>
            <person name="Xu X.W."/>
            <person name="Li H."/>
            <person name="Liu A."/>
            <person name="Liu C."/>
            <person name="Xie B.B."/>
            <person name="Qin Q.L."/>
            <person name="Xu Z."/>
            <person name="Chen X.L."/>
            <person name="Zhou B.C."/>
            <person name="Zhang Y.Z."/>
        </authorList>
    </citation>
    <scope>NUCLEOTIDE SEQUENCE [LARGE SCALE GENOMIC DNA]</scope>
    <source>
        <strain evidence="2 3">P-1 km-3</strain>
    </source>
</reference>